<evidence type="ECO:0000256" key="2">
    <source>
        <dbReference type="RuleBase" id="RU363015"/>
    </source>
</evidence>
<dbReference type="RefSeq" id="WP_229210974.1">
    <property type="nucleotide sequence ID" value="NZ_PYAS01000006.1"/>
</dbReference>
<comment type="catalytic activity">
    <reaction evidence="1">
        <text>AMP + H2O = D-ribose 5-phosphate + adenine</text>
        <dbReference type="Rhea" id="RHEA:20129"/>
        <dbReference type="ChEBI" id="CHEBI:15377"/>
        <dbReference type="ChEBI" id="CHEBI:16708"/>
        <dbReference type="ChEBI" id="CHEBI:78346"/>
        <dbReference type="ChEBI" id="CHEBI:456215"/>
        <dbReference type="EC" id="3.2.2.4"/>
    </reaction>
</comment>
<gene>
    <name evidence="3" type="ORF">CLV60_106305</name>
</gene>
<dbReference type="InterPro" id="IPR031100">
    <property type="entry name" value="LOG_fam"/>
</dbReference>
<dbReference type="EMBL" id="PYAS01000006">
    <property type="protein sequence ID" value="PSL28702.1"/>
    <property type="molecule type" value="Genomic_DNA"/>
</dbReference>
<dbReference type="InterPro" id="IPR052341">
    <property type="entry name" value="LOG_family_nucleotidases"/>
</dbReference>
<dbReference type="Pfam" id="PF03641">
    <property type="entry name" value="Lysine_decarbox"/>
    <property type="match status" value="1"/>
</dbReference>
<evidence type="ECO:0000313" key="3">
    <source>
        <dbReference type="EMBL" id="PSL28702.1"/>
    </source>
</evidence>
<reference evidence="3 4" key="1">
    <citation type="submission" date="2018-03" db="EMBL/GenBank/DDBJ databases">
        <title>Genomic Encyclopedia of Archaeal and Bacterial Type Strains, Phase II (KMG-II): from individual species to whole genera.</title>
        <authorList>
            <person name="Goeker M."/>
        </authorList>
    </citation>
    <scope>NUCLEOTIDE SEQUENCE [LARGE SCALE GENOMIC DNA]</scope>
    <source>
        <strain evidence="3 4">DSM 29057</strain>
    </source>
</reference>
<dbReference type="FunFam" id="3.40.50.450:FF:000011">
    <property type="entry name" value="TIGR00730 family Rossman fold protein"/>
    <property type="match status" value="1"/>
</dbReference>
<dbReference type="AlphaFoldDB" id="A0A2P8G400"/>
<dbReference type="GO" id="GO:0005829">
    <property type="term" value="C:cytosol"/>
    <property type="evidence" value="ECO:0007669"/>
    <property type="project" value="TreeGrafter"/>
</dbReference>
<evidence type="ECO:0000256" key="1">
    <source>
        <dbReference type="ARBA" id="ARBA00000274"/>
    </source>
</evidence>
<dbReference type="SUPFAM" id="SSF102405">
    <property type="entry name" value="MCP/YpsA-like"/>
    <property type="match status" value="1"/>
</dbReference>
<sequence length="257" mass="28731">MSEEEVKPTNGELVDVSLLNPAVPEDEKRIKEAFEDRNWNEIKSADSWVVFKVMAEFVEGFDKLAKIGPCVSIFGSARTLPDNPHYKTAEEIAAKLVRHGYGVITGGGPGIMEAGNKGAFQQGGKSVGLNIKLPFEQHSNPYIDHDKSINFDFFFVRKVMFVKYSQGFIVMPGGFGTLDELFEAMTLIQTKKIGRFPIVLVGTAYWSGLIDWIKGTMLTEHNINPEDLKLISLVDTPDEAVKVIDTFYSKYLLKPNF</sequence>
<protein>
    <recommendedName>
        <fullName evidence="2">Cytokinin riboside 5'-monophosphate phosphoribohydrolase</fullName>
        <ecNumber evidence="2">3.2.2.n1</ecNumber>
    </recommendedName>
</protein>
<keyword evidence="4" id="KW-1185">Reference proteome</keyword>
<dbReference type="GO" id="GO:0008714">
    <property type="term" value="F:AMP nucleosidase activity"/>
    <property type="evidence" value="ECO:0007669"/>
    <property type="project" value="UniProtKB-EC"/>
</dbReference>
<accession>A0A2P8G400</accession>
<comment type="similarity">
    <text evidence="2">Belongs to the LOG family.</text>
</comment>
<dbReference type="NCBIfam" id="TIGR00730">
    <property type="entry name" value="Rossman fold protein, TIGR00730 family"/>
    <property type="match status" value="1"/>
</dbReference>
<keyword evidence="2" id="KW-0203">Cytokinin biosynthesis</keyword>
<proteinExistence type="inferred from homology"/>
<organism evidence="3 4">
    <name type="scientific">Dyadobacter jiangsuensis</name>
    <dbReference type="NCBI Taxonomy" id="1591085"/>
    <lineage>
        <taxon>Bacteria</taxon>
        <taxon>Pseudomonadati</taxon>
        <taxon>Bacteroidota</taxon>
        <taxon>Cytophagia</taxon>
        <taxon>Cytophagales</taxon>
        <taxon>Spirosomataceae</taxon>
        <taxon>Dyadobacter</taxon>
    </lineage>
</organism>
<keyword evidence="2" id="KW-0378">Hydrolase</keyword>
<name>A0A2P8G400_9BACT</name>
<comment type="caution">
    <text evidence="3">The sequence shown here is derived from an EMBL/GenBank/DDBJ whole genome shotgun (WGS) entry which is preliminary data.</text>
</comment>
<dbReference type="PANTHER" id="PTHR43393">
    <property type="entry name" value="CYTOKININ RIBOSIDE 5'-MONOPHOSPHATE PHOSPHORIBOHYDROLASE"/>
    <property type="match status" value="1"/>
</dbReference>
<dbReference type="Gene3D" id="3.40.50.450">
    <property type="match status" value="1"/>
</dbReference>
<dbReference type="EC" id="3.2.2.n1" evidence="2"/>
<dbReference type="InterPro" id="IPR005269">
    <property type="entry name" value="LOG"/>
</dbReference>
<evidence type="ECO:0000313" key="4">
    <source>
        <dbReference type="Proteomes" id="UP000241964"/>
    </source>
</evidence>
<dbReference type="GO" id="GO:0009691">
    <property type="term" value="P:cytokinin biosynthetic process"/>
    <property type="evidence" value="ECO:0007669"/>
    <property type="project" value="UniProtKB-UniRule"/>
</dbReference>
<dbReference type="PANTHER" id="PTHR43393:SF3">
    <property type="entry name" value="LYSINE DECARBOXYLASE-LIKE PROTEIN"/>
    <property type="match status" value="1"/>
</dbReference>
<dbReference type="Proteomes" id="UP000241964">
    <property type="component" value="Unassembled WGS sequence"/>
</dbReference>